<dbReference type="GO" id="GO:0047804">
    <property type="term" value="F:cysteine-S-conjugate beta-lyase activity"/>
    <property type="evidence" value="ECO:0007669"/>
    <property type="project" value="UniProtKB-EC"/>
</dbReference>
<dbReference type="KEGG" id="salk:FBQ74_03945"/>
<sequence>MTYSFDNTPSREGTYSFKWEKYKGRDIIPAWVADTEFRCADPILEALQGRVEHGNLGYVLPGQYQPAIDAVVRWLKDKHDWHIDPLWLVWTPGVVPAFNSTCKAYCNPGDKVMVQVPNYPPLLAAPKLNGLERVSIDTIEINGRATLDLEQLEREASDPACKLLILCNPMNPVGSVLSQDELSQIARICNENNVILCSDEIHCDLILDEDKTHLPAGRDAQLKDNSVTLMAASKTFNIAGLGASFAIIPDAGLRQKFVKAAAGIVPWVNQLGLLATEAAFTRCDDWHQDQLDYLRENRALVYERINAIEGLSVNHQEATFLAWVDASGLGVENVQRWAEEKGVGPSPGVDFGAPQHFRINFGCSRKMLTEILDRLASE</sequence>
<dbReference type="PANTHER" id="PTHR43525:SF1">
    <property type="entry name" value="PROTEIN MALY"/>
    <property type="match status" value="1"/>
</dbReference>
<evidence type="ECO:0000259" key="6">
    <source>
        <dbReference type="Pfam" id="PF00155"/>
    </source>
</evidence>
<evidence type="ECO:0000256" key="3">
    <source>
        <dbReference type="ARBA" id="ARBA00022898"/>
    </source>
</evidence>
<dbReference type="RefSeq" id="WP_139755424.1">
    <property type="nucleotide sequence ID" value="NZ_CP039852.1"/>
</dbReference>
<name>A0A5B7YB29_9ALTE</name>
<dbReference type="SUPFAM" id="SSF53383">
    <property type="entry name" value="PLP-dependent transferases"/>
    <property type="match status" value="1"/>
</dbReference>
<dbReference type="OrthoDB" id="3224382at2"/>
<evidence type="ECO:0000313" key="8">
    <source>
        <dbReference type="Proteomes" id="UP000304912"/>
    </source>
</evidence>
<keyword evidence="8" id="KW-1185">Reference proteome</keyword>
<dbReference type="NCBIfam" id="TIGR04350">
    <property type="entry name" value="C_S_lyase_PatB"/>
    <property type="match status" value="1"/>
</dbReference>
<dbReference type="InterPro" id="IPR051798">
    <property type="entry name" value="Class-II_PLP-Dep_Aminotrans"/>
</dbReference>
<evidence type="ECO:0000256" key="2">
    <source>
        <dbReference type="ARBA" id="ARBA00012224"/>
    </source>
</evidence>
<dbReference type="InterPro" id="IPR015422">
    <property type="entry name" value="PyrdxlP-dep_Trfase_small"/>
</dbReference>
<dbReference type="Proteomes" id="UP000304912">
    <property type="component" value="Chromosome"/>
</dbReference>
<protein>
    <recommendedName>
        <fullName evidence="2">cysteine-S-conjugate beta-lyase</fullName>
        <ecNumber evidence="2">4.4.1.13</ecNumber>
    </recommendedName>
</protein>
<dbReference type="InterPro" id="IPR015424">
    <property type="entry name" value="PyrdxlP-dep_Trfase"/>
</dbReference>
<dbReference type="Pfam" id="PF00155">
    <property type="entry name" value="Aminotran_1_2"/>
    <property type="match status" value="1"/>
</dbReference>
<dbReference type="Gene3D" id="3.90.1150.10">
    <property type="entry name" value="Aspartate Aminotransferase, domain 1"/>
    <property type="match status" value="1"/>
</dbReference>
<dbReference type="GO" id="GO:0030170">
    <property type="term" value="F:pyridoxal phosphate binding"/>
    <property type="evidence" value="ECO:0007669"/>
    <property type="project" value="InterPro"/>
</dbReference>
<keyword evidence="3" id="KW-0663">Pyridoxal phosphate</keyword>
<organism evidence="7 8">
    <name type="scientific">Salinimonas iocasae</name>
    <dbReference type="NCBI Taxonomy" id="2572577"/>
    <lineage>
        <taxon>Bacteria</taxon>
        <taxon>Pseudomonadati</taxon>
        <taxon>Pseudomonadota</taxon>
        <taxon>Gammaproteobacteria</taxon>
        <taxon>Alteromonadales</taxon>
        <taxon>Alteromonadaceae</taxon>
        <taxon>Alteromonas/Salinimonas group</taxon>
        <taxon>Salinimonas</taxon>
    </lineage>
</organism>
<reference evidence="7 8" key="1">
    <citation type="submission" date="2019-04" db="EMBL/GenBank/DDBJ databases">
        <title>Salinimonas iocasae sp. nov., a halophilic bacterium isolated from the outer tube casing of tubeworms in Okinawa Trough.</title>
        <authorList>
            <person name="Zhang H."/>
            <person name="Wang H."/>
            <person name="Li C."/>
        </authorList>
    </citation>
    <scope>NUCLEOTIDE SEQUENCE [LARGE SCALE GENOMIC DNA]</scope>
    <source>
        <strain evidence="7 8">KX18D6</strain>
    </source>
</reference>
<dbReference type="EMBL" id="CP039852">
    <property type="protein sequence ID" value="QCZ92675.1"/>
    <property type="molecule type" value="Genomic_DNA"/>
</dbReference>
<accession>A0A5B7YB29</accession>
<dbReference type="PANTHER" id="PTHR43525">
    <property type="entry name" value="PROTEIN MALY"/>
    <property type="match status" value="1"/>
</dbReference>
<evidence type="ECO:0000256" key="1">
    <source>
        <dbReference type="ARBA" id="ARBA00001933"/>
    </source>
</evidence>
<dbReference type="EC" id="4.4.1.13" evidence="2"/>
<evidence type="ECO:0000256" key="5">
    <source>
        <dbReference type="ARBA" id="ARBA00037974"/>
    </source>
</evidence>
<dbReference type="InterPro" id="IPR027619">
    <property type="entry name" value="C-S_lyase_PatB-like"/>
</dbReference>
<dbReference type="Gene3D" id="3.40.640.10">
    <property type="entry name" value="Type I PLP-dependent aspartate aminotransferase-like (Major domain)"/>
    <property type="match status" value="1"/>
</dbReference>
<dbReference type="CDD" id="cd00609">
    <property type="entry name" value="AAT_like"/>
    <property type="match status" value="1"/>
</dbReference>
<keyword evidence="4 7" id="KW-0456">Lyase</keyword>
<comment type="similarity">
    <text evidence="5">Belongs to the class-II pyridoxal-phosphate-dependent aminotransferase family. MalY/PatB cystathionine beta-lyase subfamily.</text>
</comment>
<evidence type="ECO:0000313" key="7">
    <source>
        <dbReference type="EMBL" id="QCZ92675.1"/>
    </source>
</evidence>
<comment type="cofactor">
    <cofactor evidence="1">
        <name>pyridoxal 5'-phosphate</name>
        <dbReference type="ChEBI" id="CHEBI:597326"/>
    </cofactor>
</comment>
<evidence type="ECO:0000256" key="4">
    <source>
        <dbReference type="ARBA" id="ARBA00023239"/>
    </source>
</evidence>
<feature type="domain" description="Aminotransferase class I/classII large" evidence="6">
    <location>
        <begin position="59"/>
        <end position="375"/>
    </location>
</feature>
<dbReference type="InterPro" id="IPR015421">
    <property type="entry name" value="PyrdxlP-dep_Trfase_major"/>
</dbReference>
<dbReference type="AlphaFoldDB" id="A0A5B7YB29"/>
<dbReference type="InterPro" id="IPR004839">
    <property type="entry name" value="Aminotransferase_I/II_large"/>
</dbReference>
<gene>
    <name evidence="7" type="ORF">FBQ74_03945</name>
</gene>
<proteinExistence type="inferred from homology"/>